<evidence type="ECO:0000313" key="5">
    <source>
        <dbReference type="Proteomes" id="UP000478052"/>
    </source>
</evidence>
<name>A0A6G0ZFZ5_APHCR</name>
<dbReference type="GO" id="GO:0008063">
    <property type="term" value="P:Toll signaling pathway"/>
    <property type="evidence" value="ECO:0007669"/>
    <property type="project" value="UniProtKB-ARBA"/>
</dbReference>
<dbReference type="CDD" id="cd07887">
    <property type="entry name" value="RHD-n_Dorsal_Dif"/>
    <property type="match status" value="1"/>
</dbReference>
<dbReference type="GO" id="GO:0034097">
    <property type="term" value="P:response to cytokine"/>
    <property type="evidence" value="ECO:0007669"/>
    <property type="project" value="TreeGrafter"/>
</dbReference>
<dbReference type="Gene3D" id="2.60.40.10">
    <property type="entry name" value="Immunoglobulins"/>
    <property type="match status" value="1"/>
</dbReference>
<dbReference type="InterPro" id="IPR013783">
    <property type="entry name" value="Ig-like_fold"/>
</dbReference>
<dbReference type="SUPFAM" id="SSF49417">
    <property type="entry name" value="p53-like transcription factors"/>
    <property type="match status" value="1"/>
</dbReference>
<dbReference type="GO" id="GO:0033554">
    <property type="term" value="P:cellular response to stress"/>
    <property type="evidence" value="ECO:0007669"/>
    <property type="project" value="TreeGrafter"/>
</dbReference>
<feature type="region of interest" description="Disordered" evidence="1">
    <location>
        <begin position="213"/>
        <end position="239"/>
    </location>
</feature>
<dbReference type="InterPro" id="IPR000451">
    <property type="entry name" value="NFkB/Dor"/>
</dbReference>
<dbReference type="GO" id="GO:0002225">
    <property type="term" value="P:positive regulation of antimicrobial peptide production"/>
    <property type="evidence" value="ECO:0007669"/>
    <property type="project" value="UniProtKB-ARBA"/>
</dbReference>
<feature type="transmembrane region" description="Helical" evidence="2">
    <location>
        <begin position="669"/>
        <end position="688"/>
    </location>
</feature>
<comment type="caution">
    <text evidence="4">The sequence shown here is derived from an EMBL/GenBank/DDBJ whole genome shotgun (WGS) entry which is preliminary data.</text>
</comment>
<dbReference type="InterPro" id="IPR030492">
    <property type="entry name" value="RHD_CS"/>
</dbReference>
<dbReference type="PROSITE" id="PS01204">
    <property type="entry name" value="REL_1"/>
    <property type="match status" value="1"/>
</dbReference>
<dbReference type="Pfam" id="PF16179">
    <property type="entry name" value="RHD_dimer"/>
    <property type="match status" value="1"/>
</dbReference>
<dbReference type="GO" id="GO:0000978">
    <property type="term" value="F:RNA polymerase II cis-regulatory region sequence-specific DNA binding"/>
    <property type="evidence" value="ECO:0007669"/>
    <property type="project" value="TreeGrafter"/>
</dbReference>
<gene>
    <name evidence="4" type="ORF">FWK35_00001013</name>
</gene>
<evidence type="ECO:0000313" key="4">
    <source>
        <dbReference type="EMBL" id="KAF0769940.1"/>
    </source>
</evidence>
<dbReference type="InterPro" id="IPR008967">
    <property type="entry name" value="p53-like_TF_DNA-bd_sf"/>
</dbReference>
<evidence type="ECO:0000259" key="3">
    <source>
        <dbReference type="PROSITE" id="PS50254"/>
    </source>
</evidence>
<feature type="compositionally biased region" description="Low complexity" evidence="1">
    <location>
        <begin position="217"/>
        <end position="231"/>
    </location>
</feature>
<dbReference type="SMART" id="SM00429">
    <property type="entry name" value="IPT"/>
    <property type="match status" value="1"/>
</dbReference>
<dbReference type="EMBL" id="VUJU01000509">
    <property type="protein sequence ID" value="KAF0769940.1"/>
    <property type="molecule type" value="Genomic_DNA"/>
</dbReference>
<sequence>MAYSTSVNISIETQAENIIQEISYDGQEIYQPALSMSDNLSKLAQRIDFSKVDEDSKQQEVEIKSEEESKEPSPNVPVSGWIDSVVSKLKRAATEICVISDVLAVTKEKRYMILDPIPTEPIETKPMAQIYLRKKALASASNIIMSAVDRLRSSQNEFIRNRTTPDFHIELLRLRQNWRLKKVSTAIIGDLSYKTAGSKFGQSGMFEVTKAEDDIQSNSGTSSNSPSSSPGQNVSITKSPSALRVTVPTELQGVSYIMVLCQKDQENIFNTSFNLLGSAPATPNPDMHWQQKLEAAQNVLFCKELFNQLAKEAVQLQATIPHMVVGNQISATVFPGIQLIIGLCHSSTNGNPNTILPSKTDHDHVLEHSLHQLLREVHHRNTHQPFPHPSSGPLGPSKRRAVAGPNAADRFELLEMSKTQTLLEQIIEQAQHFFMRLRTEYVIDTLAKEVKDPIIISHWNSLNSPTQACVKVTIVSHGFDCICRTSLVVHVMKKSLKCICRDGRVMYLSYEPQELRDLIFCQIYQHQIMGVQSVAKTQGWQFLASSSHLGLGPVEPMGNASSCLLASPIGDRLISVKCEPQGNVSVSIAHSPKKDFFGGQLVKERKWENLGGSFKKTDYGLSGNTVALRSRLFPLQVLAPCALVKVASALVLALVHVHRQQQLQLLPPLSIFLFLHFTALVVSPLLYLRVTASLLAVATTWAESTKPSSILNWANNAPLPHNTVEVIEEHVRTDTVQQMDGPPSNNGRRPITTPYIKIVEQPASKALRFRYECEGRSAGSIPGVNSTTENKTYPTIQIVGYKGRAVVVVSCVTKDRPFRPHPHNLVGRDNCKRGICTIEINNESMTASFQNLGIQCVKRKDIDEALKVREEIRVDPFRTGFSHKDNPTSIDLNAVRLCFQAFLGGTQKGKYSILEPIVSDPIYDKKAMSDLVICRLSDAAASVVGGREIILLCEKVTKDDIQIRFFEEKDGICTWEGYADFQPSDVHKQVAISFRTPKYKVMQIDGPINVWIQLKRPTDGMCSEARPFLFTPVDSGMSPQKYDRLPDKSFNDYWADDQPEEKVPLSVFDKNKDNEDEDIKVEIKDEPMEVNEDTCYDINKENNEDSTSSSSEVMGEDLRGTYSSLQMAFKNPCSIPERCQSYEDVSILPPRPPSSSKPKFDTNTAPPLPPKRVKKNPRPTKYLPTVQEKPSKIKLLHKLLSMRKRSKSMCSSNSSINEPINDTPLTEAENYALYTSVAPHAAMSEFDESSMYYSTVEGGTVTNPAMLKRKRQKLSSESELLRQLQSDPRLMAQPPNFIDGMVIDQLSISVKEEPETSPNPYSGLYPLSNSSVLGQHSPMYNSRTPSPLEYQFPNVNSNSMFGQTTLLKTSIRPPTGIQTNCGTISGCTITEVCPTLNSQNTSSQKSYAPPTTITTTPLPCPTEGNNEPNLMETTFSSLDRLDSSDLREFTLLEDSEHVLSANLSASLHLAENSAQRKPDDELVVQENLNMSDSFDRIADNTLNEFCEIYTKRN</sequence>
<dbReference type="InterPro" id="IPR033926">
    <property type="entry name" value="IPT_NFkappaB"/>
</dbReference>
<feature type="transmembrane region" description="Helical" evidence="2">
    <location>
        <begin position="637"/>
        <end position="657"/>
    </location>
</feature>
<dbReference type="GO" id="GO:0007249">
    <property type="term" value="P:canonical NF-kappaB signal transduction"/>
    <property type="evidence" value="ECO:0007669"/>
    <property type="project" value="UniProtKB-ARBA"/>
</dbReference>
<dbReference type="GO" id="GO:0035206">
    <property type="term" value="P:regulation of hemocyte proliferation"/>
    <property type="evidence" value="ECO:0007669"/>
    <property type="project" value="UniProtKB-ARBA"/>
</dbReference>
<dbReference type="GO" id="GO:0005654">
    <property type="term" value="C:nucleoplasm"/>
    <property type="evidence" value="ECO:0007669"/>
    <property type="project" value="UniProtKB-ARBA"/>
</dbReference>
<organism evidence="4 5">
    <name type="scientific">Aphis craccivora</name>
    <name type="common">Cowpea aphid</name>
    <dbReference type="NCBI Taxonomy" id="307492"/>
    <lineage>
        <taxon>Eukaryota</taxon>
        <taxon>Metazoa</taxon>
        <taxon>Ecdysozoa</taxon>
        <taxon>Arthropoda</taxon>
        <taxon>Hexapoda</taxon>
        <taxon>Insecta</taxon>
        <taxon>Pterygota</taxon>
        <taxon>Neoptera</taxon>
        <taxon>Paraneoptera</taxon>
        <taxon>Hemiptera</taxon>
        <taxon>Sternorrhyncha</taxon>
        <taxon>Aphidomorpha</taxon>
        <taxon>Aphidoidea</taxon>
        <taxon>Aphididae</taxon>
        <taxon>Aphidini</taxon>
        <taxon>Aphis</taxon>
        <taxon>Aphis</taxon>
    </lineage>
</organism>
<dbReference type="FunFam" id="2.60.40.10:FF:000046">
    <property type="entry name" value="Nuclear factor NF-kappa-B p105 subunit"/>
    <property type="match status" value="1"/>
</dbReference>
<protein>
    <submittedName>
        <fullName evidence="4">Mediator of RNA polymerase II transcription subunit 17</fullName>
    </submittedName>
</protein>
<keyword evidence="2" id="KW-0812">Transmembrane</keyword>
<dbReference type="GO" id="GO:0038061">
    <property type="term" value="P:non-canonical NF-kappaB signal transduction"/>
    <property type="evidence" value="ECO:0007669"/>
    <property type="project" value="TreeGrafter"/>
</dbReference>
<dbReference type="InterPro" id="IPR032397">
    <property type="entry name" value="RHD_dimer"/>
</dbReference>
<dbReference type="Proteomes" id="UP000478052">
    <property type="component" value="Unassembled WGS sequence"/>
</dbReference>
<proteinExistence type="predicted"/>
<dbReference type="InterPro" id="IPR002909">
    <property type="entry name" value="IPT_dom"/>
</dbReference>
<dbReference type="InterPro" id="IPR037059">
    <property type="entry name" value="RHD_DNA_bind_dom_sf"/>
</dbReference>
<dbReference type="Pfam" id="PF00554">
    <property type="entry name" value="RHD_DNA_bind"/>
    <property type="match status" value="1"/>
</dbReference>
<keyword evidence="2" id="KW-1133">Transmembrane helix</keyword>
<accession>A0A6G0ZFZ5</accession>
<feature type="region of interest" description="Disordered" evidence="1">
    <location>
        <begin position="381"/>
        <end position="401"/>
    </location>
</feature>
<feature type="region of interest" description="Disordered" evidence="1">
    <location>
        <begin position="1145"/>
        <end position="1184"/>
    </location>
</feature>
<reference evidence="4 5" key="1">
    <citation type="submission" date="2019-08" db="EMBL/GenBank/DDBJ databases">
        <title>Whole genome of Aphis craccivora.</title>
        <authorList>
            <person name="Voronova N.V."/>
            <person name="Shulinski R.S."/>
            <person name="Bandarenka Y.V."/>
            <person name="Zhorov D.G."/>
            <person name="Warner D."/>
        </authorList>
    </citation>
    <scope>NUCLEOTIDE SEQUENCE [LARGE SCALE GENOMIC DNA]</scope>
    <source>
        <strain evidence="4">180601</strain>
        <tissue evidence="4">Whole Body</tissue>
    </source>
</reference>
<evidence type="ECO:0000256" key="2">
    <source>
        <dbReference type="SAM" id="Phobius"/>
    </source>
</evidence>
<dbReference type="GO" id="GO:0045087">
    <property type="term" value="P:innate immune response"/>
    <property type="evidence" value="ECO:0007669"/>
    <property type="project" value="TreeGrafter"/>
</dbReference>
<feature type="domain" description="RHD" evidence="3">
    <location>
        <begin position="751"/>
        <end position="929"/>
    </location>
</feature>
<dbReference type="PRINTS" id="PR00057">
    <property type="entry name" value="NFKBTNSCPFCT"/>
</dbReference>
<dbReference type="InterPro" id="IPR011539">
    <property type="entry name" value="RHD_DNA_bind_dom"/>
</dbReference>
<dbReference type="FunFam" id="2.60.40.340:FF:000006">
    <property type="entry name" value="Dorsal isoform 1-B"/>
    <property type="match status" value="1"/>
</dbReference>
<dbReference type="GO" id="GO:0005737">
    <property type="term" value="C:cytoplasm"/>
    <property type="evidence" value="ECO:0007669"/>
    <property type="project" value="InterPro"/>
</dbReference>
<dbReference type="Gene3D" id="2.60.40.340">
    <property type="entry name" value="Rel homology domain (RHD), DNA-binding domain"/>
    <property type="match status" value="1"/>
</dbReference>
<dbReference type="PROSITE" id="PS50254">
    <property type="entry name" value="REL_2"/>
    <property type="match status" value="1"/>
</dbReference>
<evidence type="ECO:0000256" key="1">
    <source>
        <dbReference type="SAM" id="MobiDB-lite"/>
    </source>
</evidence>
<dbReference type="GO" id="GO:0001228">
    <property type="term" value="F:DNA-binding transcription activator activity, RNA polymerase II-specific"/>
    <property type="evidence" value="ECO:0007669"/>
    <property type="project" value="UniProtKB-ARBA"/>
</dbReference>
<feature type="region of interest" description="Disordered" evidence="1">
    <location>
        <begin position="1399"/>
        <end position="1418"/>
    </location>
</feature>
<dbReference type="PANTHER" id="PTHR24169">
    <property type="entry name" value="NUCLEAR FACTOR NF-KAPPA-B PROTEIN"/>
    <property type="match status" value="1"/>
</dbReference>
<dbReference type="OrthoDB" id="10058398at2759"/>
<dbReference type="CDD" id="cd01177">
    <property type="entry name" value="IPT_NFkappaB"/>
    <property type="match status" value="1"/>
</dbReference>
<dbReference type="SUPFAM" id="SSF81296">
    <property type="entry name" value="E set domains"/>
    <property type="match status" value="1"/>
</dbReference>
<dbReference type="InterPro" id="IPR014756">
    <property type="entry name" value="Ig_E-set"/>
</dbReference>
<dbReference type="GO" id="GO:0048935">
    <property type="term" value="P:peripheral nervous system neuron development"/>
    <property type="evidence" value="ECO:0007669"/>
    <property type="project" value="UniProtKB-ARBA"/>
</dbReference>
<keyword evidence="5" id="KW-1185">Reference proteome</keyword>
<dbReference type="PANTHER" id="PTHR24169:SF25">
    <property type="entry name" value="DORSAL-RELATED IMMUNITY FACTOR DIF-RELATED"/>
    <property type="match status" value="1"/>
</dbReference>
<keyword evidence="2" id="KW-0472">Membrane</keyword>